<dbReference type="InterPro" id="IPR009080">
    <property type="entry name" value="tRNAsynth_Ia_anticodon-bd"/>
</dbReference>
<dbReference type="InterPro" id="IPR014758">
    <property type="entry name" value="Met-tRNA_synth"/>
</dbReference>
<feature type="binding site" evidence="16">
    <location>
        <position position="147"/>
    </location>
    <ligand>
        <name>Zn(2+)</name>
        <dbReference type="ChEBI" id="CHEBI:29105"/>
    </ligand>
</feature>
<dbReference type="NCBIfam" id="TIGR00398">
    <property type="entry name" value="metG"/>
    <property type="match status" value="1"/>
</dbReference>
<feature type="short sequence motif" description="'KMSKS' region" evidence="16">
    <location>
        <begin position="333"/>
        <end position="337"/>
    </location>
</feature>
<dbReference type="Pfam" id="PF09334">
    <property type="entry name" value="tRNA-synt_1g"/>
    <property type="match status" value="1"/>
</dbReference>
<evidence type="ECO:0000256" key="1">
    <source>
        <dbReference type="ARBA" id="ARBA00003314"/>
    </source>
</evidence>
<accession>A0ABS7ZVN0</accession>
<keyword evidence="14 16" id="KW-0030">Aminoacyl-tRNA synthetase</keyword>
<dbReference type="InterPro" id="IPR015413">
    <property type="entry name" value="Methionyl/Leucyl_tRNA_Synth"/>
</dbReference>
<evidence type="ECO:0000256" key="10">
    <source>
        <dbReference type="ARBA" id="ARBA00022833"/>
    </source>
</evidence>
<feature type="binding site" evidence="16">
    <location>
        <position position="160"/>
    </location>
    <ligand>
        <name>Zn(2+)</name>
        <dbReference type="ChEBI" id="CHEBI:29105"/>
    </ligand>
</feature>
<dbReference type="CDD" id="cd07957">
    <property type="entry name" value="Anticodon_Ia_Met"/>
    <property type="match status" value="1"/>
</dbReference>
<keyword evidence="19" id="KW-1185">Reference proteome</keyword>
<dbReference type="Proteomes" id="UP000618240">
    <property type="component" value="Unassembled WGS sequence"/>
</dbReference>
<dbReference type="Gene3D" id="3.40.50.620">
    <property type="entry name" value="HUPs"/>
    <property type="match status" value="1"/>
</dbReference>
<dbReference type="PRINTS" id="PR01041">
    <property type="entry name" value="TRNASYNTHMET"/>
</dbReference>
<evidence type="ECO:0000256" key="16">
    <source>
        <dbReference type="HAMAP-Rule" id="MF_00098"/>
    </source>
</evidence>
<comment type="function">
    <text evidence="1 16">Is required not only for elongation of protein synthesis but also for the initiation of all mRNA translation through initiator tRNA(fMet) aminoacylation.</text>
</comment>
<comment type="subcellular location">
    <subcellularLocation>
        <location evidence="2 16">Cytoplasm</location>
    </subcellularLocation>
</comment>
<dbReference type="CDD" id="cd02800">
    <property type="entry name" value="tRNA_bind_EcMetRS_like"/>
    <property type="match status" value="1"/>
</dbReference>
<dbReference type="InterPro" id="IPR001412">
    <property type="entry name" value="aa-tRNA-synth_I_CS"/>
</dbReference>
<keyword evidence="13 16" id="KW-0648">Protein biosynthesis</keyword>
<evidence type="ECO:0000313" key="18">
    <source>
        <dbReference type="EMBL" id="MCA6065788.1"/>
    </source>
</evidence>
<feature type="binding site" evidence="16">
    <location>
        <position position="144"/>
    </location>
    <ligand>
        <name>Zn(2+)</name>
        <dbReference type="ChEBI" id="CHEBI:29105"/>
    </ligand>
</feature>
<comment type="caution">
    <text evidence="18">The sequence shown here is derived from an EMBL/GenBank/DDBJ whole genome shotgun (WGS) entry which is preliminary data.</text>
</comment>
<feature type="binding site" evidence="16">
    <location>
        <position position="336"/>
    </location>
    <ligand>
        <name>ATP</name>
        <dbReference type="ChEBI" id="CHEBI:30616"/>
    </ligand>
</feature>
<dbReference type="InterPro" id="IPR023458">
    <property type="entry name" value="Met-tRNA_ligase_1"/>
</dbReference>
<evidence type="ECO:0000256" key="5">
    <source>
        <dbReference type="ARBA" id="ARBA00022490"/>
    </source>
</evidence>
<dbReference type="CDD" id="cd00814">
    <property type="entry name" value="MetRS_core"/>
    <property type="match status" value="1"/>
</dbReference>
<evidence type="ECO:0000256" key="8">
    <source>
        <dbReference type="ARBA" id="ARBA00022723"/>
    </source>
</evidence>
<keyword evidence="10 16" id="KW-0862">Zinc</keyword>
<dbReference type="PANTHER" id="PTHR45765">
    <property type="entry name" value="METHIONINE--TRNA LIGASE"/>
    <property type="match status" value="1"/>
</dbReference>
<sequence length="679" mass="77144">MSNRKMITAALPYANGPVHIGHLAGVYIPADVYARFQRRLGKDVAFICGSDEHGIPITIRAKKEGVTPQDIVDKYHEIIKKSFADLGISFDEYSRTTSKNHYETSQDFFKVLYEKGKFTEEMSEQYFDEQAGEFLADRYIVGTCPNCGNENAYGDQCEKCGSTLSPSELINPKSMLSGNVPILKETKNWYLPLNEYEDFLNEWIIEGHKDDWKPNVYGQVKSWLNDGLKPRAMTRDLNWGVPVPLPGAEGKVLYVWFDAPIGYISFTKEWAEKNGKDWKDYWQSENSDLVHFIGKDNIVFHCIIFPSMMKAHGDYIMPKNVPAFEFLNLENDKISTSRNWAVWAHEYVEDFPGQEDVLRYALLSSAPETKDNNFTWKDFQTKNNSELANIFGNFINRVAVLINKNFEGKVPEGDINAPELEEISKRASEIRNFLENYEFRNALTAFMNLARFGNGYLQNEEPWKTVKTDIEKTKNTLFIGAQISVALANLAEPFLPFTAQKLYKIFNVEQKNWTEIETSKVLIEAGHQIMANAPILFSQIADDVIEAQIQKLEDTKQNNKKTNPNANPMKDEITFDDFTKIDLRTATILEAEKVEKADKLLKLTVDTGVDVRTVVSGIAESFTPEEVVGKQVMILLNLAPRKIRGIESQGMLLLTTKPDGKLSFVTPDDNNVENGIEIG</sequence>
<comment type="catalytic activity">
    <reaction evidence="15 16">
        <text>tRNA(Met) + L-methionine + ATP = L-methionyl-tRNA(Met) + AMP + diphosphate</text>
        <dbReference type="Rhea" id="RHEA:13481"/>
        <dbReference type="Rhea" id="RHEA-COMP:9667"/>
        <dbReference type="Rhea" id="RHEA-COMP:9698"/>
        <dbReference type="ChEBI" id="CHEBI:30616"/>
        <dbReference type="ChEBI" id="CHEBI:33019"/>
        <dbReference type="ChEBI" id="CHEBI:57844"/>
        <dbReference type="ChEBI" id="CHEBI:78442"/>
        <dbReference type="ChEBI" id="CHEBI:78530"/>
        <dbReference type="ChEBI" id="CHEBI:456215"/>
        <dbReference type="EC" id="6.1.1.10"/>
    </reaction>
</comment>
<dbReference type="Pfam" id="PF19303">
    <property type="entry name" value="Anticodon_3"/>
    <property type="match status" value="1"/>
</dbReference>
<feature type="binding site" evidence="16">
    <location>
        <position position="157"/>
    </location>
    <ligand>
        <name>Zn(2+)</name>
        <dbReference type="ChEBI" id="CHEBI:29105"/>
    </ligand>
</feature>
<keyword evidence="5 16" id="KW-0963">Cytoplasm</keyword>
<evidence type="ECO:0000313" key="19">
    <source>
        <dbReference type="Proteomes" id="UP000618240"/>
    </source>
</evidence>
<comment type="subunit">
    <text evidence="4 16">Homodimer.</text>
</comment>
<dbReference type="InterPro" id="IPR029038">
    <property type="entry name" value="MetRS_Zn"/>
</dbReference>
<dbReference type="SUPFAM" id="SSF50249">
    <property type="entry name" value="Nucleic acid-binding proteins"/>
    <property type="match status" value="1"/>
</dbReference>
<dbReference type="NCBIfam" id="NF001100">
    <property type="entry name" value="PRK00133.1"/>
    <property type="match status" value="1"/>
</dbReference>
<keyword evidence="12 16" id="KW-0694">RNA-binding</keyword>
<keyword evidence="8 16" id="KW-0479">Metal-binding</keyword>
<dbReference type="EMBL" id="JAERSE020000001">
    <property type="protein sequence ID" value="MCA6065788.1"/>
    <property type="molecule type" value="Genomic_DNA"/>
</dbReference>
<dbReference type="EC" id="6.1.1.10" evidence="16"/>
<dbReference type="SUPFAM" id="SSF57770">
    <property type="entry name" value="Methionyl-tRNA synthetase (MetRS), Zn-domain"/>
    <property type="match status" value="1"/>
</dbReference>
<dbReference type="Pfam" id="PF01588">
    <property type="entry name" value="tRNA_bind"/>
    <property type="match status" value="1"/>
</dbReference>
<dbReference type="SUPFAM" id="SSF52374">
    <property type="entry name" value="Nucleotidylyl transferase"/>
    <property type="match status" value="1"/>
</dbReference>
<gene>
    <name evidence="16 18" type="primary">metG</name>
    <name evidence="18" type="ORF">JI747_001275</name>
</gene>
<organism evidence="18 19">
    <name type="scientific">Chryseobacterium tagetis</name>
    <dbReference type="NCBI Taxonomy" id="2801334"/>
    <lineage>
        <taxon>Bacteria</taxon>
        <taxon>Pseudomonadati</taxon>
        <taxon>Bacteroidota</taxon>
        <taxon>Flavobacteriia</taxon>
        <taxon>Flavobacteriales</taxon>
        <taxon>Weeksellaceae</taxon>
        <taxon>Chryseobacterium group</taxon>
        <taxon>Chryseobacterium</taxon>
    </lineage>
</organism>
<comment type="cofactor">
    <cofactor evidence="16">
        <name>Zn(2+)</name>
        <dbReference type="ChEBI" id="CHEBI:29105"/>
    </cofactor>
    <text evidence="16">Binds 1 zinc ion per subunit.</text>
</comment>
<evidence type="ECO:0000256" key="14">
    <source>
        <dbReference type="ARBA" id="ARBA00023146"/>
    </source>
</evidence>
<dbReference type="RefSeq" id="WP_225685708.1">
    <property type="nucleotide sequence ID" value="NZ_JAERSE020000001.1"/>
</dbReference>
<dbReference type="Gene3D" id="1.10.730.10">
    <property type="entry name" value="Isoleucyl-tRNA Synthetase, Domain 1"/>
    <property type="match status" value="1"/>
</dbReference>
<dbReference type="SUPFAM" id="SSF47323">
    <property type="entry name" value="Anticodon-binding domain of a subclass of class I aminoacyl-tRNA synthetases"/>
    <property type="match status" value="1"/>
</dbReference>
<dbReference type="Gene3D" id="2.40.50.140">
    <property type="entry name" value="Nucleic acid-binding proteins"/>
    <property type="match status" value="1"/>
</dbReference>
<evidence type="ECO:0000256" key="2">
    <source>
        <dbReference type="ARBA" id="ARBA00004496"/>
    </source>
</evidence>
<dbReference type="NCBIfam" id="TIGR00399">
    <property type="entry name" value="metG_C_term"/>
    <property type="match status" value="1"/>
</dbReference>
<evidence type="ECO:0000256" key="9">
    <source>
        <dbReference type="ARBA" id="ARBA00022741"/>
    </source>
</evidence>
<feature type="short sequence motif" description="'HIGH' region" evidence="16">
    <location>
        <begin position="12"/>
        <end position="22"/>
    </location>
</feature>
<protein>
    <recommendedName>
        <fullName evidence="16">Methionine--tRNA ligase</fullName>
        <ecNumber evidence="16">6.1.1.10</ecNumber>
    </recommendedName>
    <alternativeName>
        <fullName evidence="16">Methionyl-tRNA synthetase</fullName>
        <shortName evidence="16">MetRS</shortName>
    </alternativeName>
</protein>
<dbReference type="InterPro" id="IPR033911">
    <property type="entry name" value="MetRS_core"/>
</dbReference>
<feature type="domain" description="TRNA-binding" evidence="17">
    <location>
        <begin position="577"/>
        <end position="679"/>
    </location>
</feature>
<dbReference type="PROSITE" id="PS50886">
    <property type="entry name" value="TRBD"/>
    <property type="match status" value="1"/>
</dbReference>
<dbReference type="InterPro" id="IPR002547">
    <property type="entry name" value="tRNA-bd_dom"/>
</dbReference>
<dbReference type="PROSITE" id="PS00178">
    <property type="entry name" value="AA_TRNA_LIGASE_I"/>
    <property type="match status" value="1"/>
</dbReference>
<evidence type="ECO:0000256" key="13">
    <source>
        <dbReference type="ARBA" id="ARBA00022917"/>
    </source>
</evidence>
<evidence type="ECO:0000259" key="17">
    <source>
        <dbReference type="PROSITE" id="PS50886"/>
    </source>
</evidence>
<dbReference type="PANTHER" id="PTHR45765:SF1">
    <property type="entry name" value="METHIONINE--TRNA LIGASE, CYTOPLASMIC"/>
    <property type="match status" value="1"/>
</dbReference>
<dbReference type="InterPro" id="IPR014729">
    <property type="entry name" value="Rossmann-like_a/b/a_fold"/>
</dbReference>
<evidence type="ECO:0000256" key="3">
    <source>
        <dbReference type="ARBA" id="ARBA00008258"/>
    </source>
</evidence>
<keyword evidence="7 16" id="KW-0436">Ligase</keyword>
<evidence type="ECO:0000256" key="4">
    <source>
        <dbReference type="ARBA" id="ARBA00011738"/>
    </source>
</evidence>
<dbReference type="Gene3D" id="2.20.28.20">
    <property type="entry name" value="Methionyl-tRNA synthetase, Zn-domain"/>
    <property type="match status" value="1"/>
</dbReference>
<dbReference type="GO" id="GO:0004825">
    <property type="term" value="F:methionine-tRNA ligase activity"/>
    <property type="evidence" value="ECO:0007669"/>
    <property type="project" value="UniProtKB-EC"/>
</dbReference>
<evidence type="ECO:0000256" key="6">
    <source>
        <dbReference type="ARBA" id="ARBA00022555"/>
    </source>
</evidence>
<keyword evidence="6 16" id="KW-0820">tRNA-binding</keyword>
<keyword evidence="9 16" id="KW-0547">Nucleotide-binding</keyword>
<dbReference type="InterPro" id="IPR041872">
    <property type="entry name" value="Anticodon_Met"/>
</dbReference>
<evidence type="ECO:0000256" key="15">
    <source>
        <dbReference type="ARBA" id="ARBA00047364"/>
    </source>
</evidence>
<dbReference type="InterPro" id="IPR004495">
    <property type="entry name" value="Met-tRNA-synth_bsu_C"/>
</dbReference>
<comment type="similarity">
    <text evidence="3 16">Belongs to the class-I aminoacyl-tRNA synthetase family. MetG type 1 subfamily.</text>
</comment>
<evidence type="ECO:0000256" key="12">
    <source>
        <dbReference type="ARBA" id="ARBA00022884"/>
    </source>
</evidence>
<evidence type="ECO:0000256" key="11">
    <source>
        <dbReference type="ARBA" id="ARBA00022840"/>
    </source>
</evidence>
<proteinExistence type="inferred from homology"/>
<dbReference type="InterPro" id="IPR012340">
    <property type="entry name" value="NA-bd_OB-fold"/>
</dbReference>
<keyword evidence="11 16" id="KW-0067">ATP-binding</keyword>
<reference evidence="18 19" key="1">
    <citation type="submission" date="2021-09" db="EMBL/GenBank/DDBJ databases">
        <title>Genome sequencing and assembly of Chryseobacterium sp. RG1.</title>
        <authorList>
            <person name="Chhetri G."/>
        </authorList>
    </citation>
    <scope>NUCLEOTIDE SEQUENCE [LARGE SCALE GENOMIC DNA]</scope>
    <source>
        <strain evidence="18 19">RG1</strain>
    </source>
</reference>
<evidence type="ECO:0000256" key="7">
    <source>
        <dbReference type="ARBA" id="ARBA00022598"/>
    </source>
</evidence>
<dbReference type="HAMAP" id="MF_00098">
    <property type="entry name" value="Met_tRNA_synth_type1"/>
    <property type="match status" value="1"/>
</dbReference>
<name>A0ABS7ZVN0_9FLAO</name>